<evidence type="ECO:0000313" key="4">
    <source>
        <dbReference type="EMBL" id="EKX42473.1"/>
    </source>
</evidence>
<dbReference type="InterPro" id="IPR036034">
    <property type="entry name" value="PDZ_sf"/>
</dbReference>
<evidence type="ECO:0000313" key="5">
    <source>
        <dbReference type="EnsemblProtists" id="EKX42473"/>
    </source>
</evidence>
<dbReference type="OrthoDB" id="438726at2759"/>
<feature type="compositionally biased region" description="Polar residues" evidence="2">
    <location>
        <begin position="96"/>
        <end position="106"/>
    </location>
</feature>
<keyword evidence="1" id="KW-0175">Coiled coil</keyword>
<dbReference type="AlphaFoldDB" id="L1J1R9"/>
<feature type="domain" description="PDZ" evidence="3">
    <location>
        <begin position="1"/>
        <end position="57"/>
    </location>
</feature>
<dbReference type="PaxDb" id="55529-EKX42473"/>
<dbReference type="InterPro" id="IPR001478">
    <property type="entry name" value="PDZ"/>
</dbReference>
<dbReference type="GeneID" id="17299191"/>
<reference evidence="5" key="3">
    <citation type="submission" date="2016-03" db="UniProtKB">
        <authorList>
            <consortium name="EnsemblProtists"/>
        </authorList>
    </citation>
    <scope>IDENTIFICATION</scope>
</reference>
<feature type="region of interest" description="Disordered" evidence="2">
    <location>
        <begin position="93"/>
        <end position="116"/>
    </location>
</feature>
<evidence type="ECO:0000256" key="2">
    <source>
        <dbReference type="SAM" id="MobiDB-lite"/>
    </source>
</evidence>
<feature type="coiled-coil region" evidence="1">
    <location>
        <begin position="351"/>
        <end position="423"/>
    </location>
</feature>
<dbReference type="HOGENOM" id="CLU_638512_0_0_1"/>
<sequence>MSLVGVGLGLTSTESGLEVTEILEDGPVDRTGKVRIGDILKKVDGNVCGNTVKSVKHLLTGPAGSSVTLTFLRHDILGMPDAVSICVKRGIPQIPTGRSSKQQSGRQDQERPSPFSSFGFSFFNFGGSDDNDRENTDSNLMTGWQQGHDWWLAGDEQSPSAEYAPDCTPYGLESPLSDEEGMQSRSQSERFLPHGIENPMHKDAVKVWTKAHDDDGDEFAAPIRQEKLDFSRDLSSHKLVENATEQELRLLRAERKQDNSRIIMLLTERDELKEKISITEAKLRQEQEKVTQVEKDMKRKTETEASLLLREVQDAYVTLVSSRQASANLDPEFAQVGSNSERLFCMVKAMIQEAQSRQEEEKRMEKDLKAAKEEIEGLSAKISLLQMQKDEDHRQMSAIREERENMRSDLAKVRKELDMSLQELLNAYQV</sequence>
<dbReference type="KEGG" id="gtt:GUITHDRAFT_141158"/>
<name>L1J1R9_GUITC</name>
<organism evidence="4">
    <name type="scientific">Guillardia theta (strain CCMP2712)</name>
    <name type="common">Cryptophyte</name>
    <dbReference type="NCBI Taxonomy" id="905079"/>
    <lineage>
        <taxon>Eukaryota</taxon>
        <taxon>Cryptophyceae</taxon>
        <taxon>Pyrenomonadales</taxon>
        <taxon>Geminigeraceae</taxon>
        <taxon>Guillardia</taxon>
    </lineage>
</organism>
<evidence type="ECO:0000256" key="1">
    <source>
        <dbReference type="SAM" id="Coils"/>
    </source>
</evidence>
<dbReference type="SMART" id="SM00228">
    <property type="entry name" value="PDZ"/>
    <property type="match status" value="1"/>
</dbReference>
<evidence type="ECO:0000259" key="3">
    <source>
        <dbReference type="PROSITE" id="PS50106"/>
    </source>
</evidence>
<dbReference type="PROSITE" id="PS50106">
    <property type="entry name" value="PDZ"/>
    <property type="match status" value="1"/>
</dbReference>
<dbReference type="Pfam" id="PF13180">
    <property type="entry name" value="PDZ_2"/>
    <property type="match status" value="1"/>
</dbReference>
<reference evidence="4 6" key="1">
    <citation type="journal article" date="2012" name="Nature">
        <title>Algal genomes reveal evolutionary mosaicism and the fate of nucleomorphs.</title>
        <authorList>
            <consortium name="DOE Joint Genome Institute"/>
            <person name="Curtis B.A."/>
            <person name="Tanifuji G."/>
            <person name="Burki F."/>
            <person name="Gruber A."/>
            <person name="Irimia M."/>
            <person name="Maruyama S."/>
            <person name="Arias M.C."/>
            <person name="Ball S.G."/>
            <person name="Gile G.H."/>
            <person name="Hirakawa Y."/>
            <person name="Hopkins J.F."/>
            <person name="Kuo A."/>
            <person name="Rensing S.A."/>
            <person name="Schmutz J."/>
            <person name="Symeonidi A."/>
            <person name="Elias M."/>
            <person name="Eveleigh R.J."/>
            <person name="Herman E.K."/>
            <person name="Klute M.J."/>
            <person name="Nakayama T."/>
            <person name="Obornik M."/>
            <person name="Reyes-Prieto A."/>
            <person name="Armbrust E.V."/>
            <person name="Aves S.J."/>
            <person name="Beiko R.G."/>
            <person name="Coutinho P."/>
            <person name="Dacks J.B."/>
            <person name="Durnford D.G."/>
            <person name="Fast N.M."/>
            <person name="Green B.R."/>
            <person name="Grisdale C.J."/>
            <person name="Hempel F."/>
            <person name="Henrissat B."/>
            <person name="Hoppner M.P."/>
            <person name="Ishida K."/>
            <person name="Kim E."/>
            <person name="Koreny L."/>
            <person name="Kroth P.G."/>
            <person name="Liu Y."/>
            <person name="Malik S.B."/>
            <person name="Maier U.G."/>
            <person name="McRose D."/>
            <person name="Mock T."/>
            <person name="Neilson J.A."/>
            <person name="Onodera N.T."/>
            <person name="Poole A.M."/>
            <person name="Pritham E.J."/>
            <person name="Richards T.A."/>
            <person name="Rocap G."/>
            <person name="Roy S.W."/>
            <person name="Sarai C."/>
            <person name="Schaack S."/>
            <person name="Shirato S."/>
            <person name="Slamovits C.H."/>
            <person name="Spencer D.F."/>
            <person name="Suzuki S."/>
            <person name="Worden A.Z."/>
            <person name="Zauner S."/>
            <person name="Barry K."/>
            <person name="Bell C."/>
            <person name="Bharti A.K."/>
            <person name="Crow J.A."/>
            <person name="Grimwood J."/>
            <person name="Kramer R."/>
            <person name="Lindquist E."/>
            <person name="Lucas S."/>
            <person name="Salamov A."/>
            <person name="McFadden G.I."/>
            <person name="Lane C.E."/>
            <person name="Keeling P.J."/>
            <person name="Gray M.W."/>
            <person name="Grigoriev I.V."/>
            <person name="Archibald J.M."/>
        </authorList>
    </citation>
    <scope>NUCLEOTIDE SEQUENCE</scope>
    <source>
        <strain evidence="4 6">CCMP2712</strain>
    </source>
</reference>
<accession>L1J1R9</accession>
<dbReference type="EMBL" id="JH993016">
    <property type="protein sequence ID" value="EKX42473.1"/>
    <property type="molecule type" value="Genomic_DNA"/>
</dbReference>
<dbReference type="Proteomes" id="UP000011087">
    <property type="component" value="Unassembled WGS sequence"/>
</dbReference>
<dbReference type="SUPFAM" id="SSF50156">
    <property type="entry name" value="PDZ domain-like"/>
    <property type="match status" value="1"/>
</dbReference>
<dbReference type="Gene3D" id="2.30.42.10">
    <property type="match status" value="1"/>
</dbReference>
<proteinExistence type="predicted"/>
<protein>
    <recommendedName>
        <fullName evidence="3">PDZ domain-containing protein</fullName>
    </recommendedName>
</protein>
<dbReference type="RefSeq" id="XP_005829453.1">
    <property type="nucleotide sequence ID" value="XM_005829396.1"/>
</dbReference>
<keyword evidence="6" id="KW-1185">Reference proteome</keyword>
<gene>
    <name evidence="4" type="ORF">GUITHDRAFT_141158</name>
</gene>
<reference evidence="6" key="2">
    <citation type="submission" date="2012-11" db="EMBL/GenBank/DDBJ databases">
        <authorList>
            <person name="Kuo A."/>
            <person name="Curtis B.A."/>
            <person name="Tanifuji G."/>
            <person name="Burki F."/>
            <person name="Gruber A."/>
            <person name="Irimia M."/>
            <person name="Maruyama S."/>
            <person name="Arias M.C."/>
            <person name="Ball S.G."/>
            <person name="Gile G.H."/>
            <person name="Hirakawa Y."/>
            <person name="Hopkins J.F."/>
            <person name="Rensing S.A."/>
            <person name="Schmutz J."/>
            <person name="Symeonidi A."/>
            <person name="Elias M."/>
            <person name="Eveleigh R.J."/>
            <person name="Herman E.K."/>
            <person name="Klute M.J."/>
            <person name="Nakayama T."/>
            <person name="Obornik M."/>
            <person name="Reyes-Prieto A."/>
            <person name="Armbrust E.V."/>
            <person name="Aves S.J."/>
            <person name="Beiko R.G."/>
            <person name="Coutinho P."/>
            <person name="Dacks J.B."/>
            <person name="Durnford D.G."/>
            <person name="Fast N.M."/>
            <person name="Green B.R."/>
            <person name="Grisdale C."/>
            <person name="Hempe F."/>
            <person name="Henrissat B."/>
            <person name="Hoppner M.P."/>
            <person name="Ishida K.-I."/>
            <person name="Kim E."/>
            <person name="Koreny L."/>
            <person name="Kroth P.G."/>
            <person name="Liu Y."/>
            <person name="Malik S.-B."/>
            <person name="Maier U.G."/>
            <person name="McRose D."/>
            <person name="Mock T."/>
            <person name="Neilson J.A."/>
            <person name="Onodera N.T."/>
            <person name="Poole A.M."/>
            <person name="Pritham E.J."/>
            <person name="Richards T.A."/>
            <person name="Rocap G."/>
            <person name="Roy S.W."/>
            <person name="Sarai C."/>
            <person name="Schaack S."/>
            <person name="Shirato S."/>
            <person name="Slamovits C.H."/>
            <person name="Spencer D.F."/>
            <person name="Suzuki S."/>
            <person name="Worden A.Z."/>
            <person name="Zauner S."/>
            <person name="Barry K."/>
            <person name="Bell C."/>
            <person name="Bharti A.K."/>
            <person name="Crow J.A."/>
            <person name="Grimwood J."/>
            <person name="Kramer R."/>
            <person name="Lindquist E."/>
            <person name="Lucas S."/>
            <person name="Salamov A."/>
            <person name="McFadden G.I."/>
            <person name="Lane C.E."/>
            <person name="Keeling P.J."/>
            <person name="Gray M.W."/>
            <person name="Grigoriev I.V."/>
            <person name="Archibald J.M."/>
        </authorList>
    </citation>
    <scope>NUCLEOTIDE SEQUENCE</scope>
    <source>
        <strain evidence="6">CCMP2712</strain>
    </source>
</reference>
<dbReference type="EnsemblProtists" id="EKX42473">
    <property type="protein sequence ID" value="EKX42473"/>
    <property type="gene ID" value="GUITHDRAFT_141158"/>
</dbReference>
<feature type="coiled-coil region" evidence="1">
    <location>
        <begin position="269"/>
        <end position="303"/>
    </location>
</feature>
<evidence type="ECO:0000313" key="6">
    <source>
        <dbReference type="Proteomes" id="UP000011087"/>
    </source>
</evidence>